<dbReference type="Proteomes" id="UP001152803">
    <property type="component" value="Unassembled WGS sequence"/>
</dbReference>
<evidence type="ECO:0000256" key="1">
    <source>
        <dbReference type="SAM" id="MobiDB-lite"/>
    </source>
</evidence>
<sequence length="679" mass="77158">MLSRCCLTCLCKKDIEFMNSREVVDASHLSQEDRTEIFAEPSKMDIALLKEQYNCNKRKQMLQTRVVLFKKAPNNEEICGKSLVNMIPVNQEKILLWNPPYTTDNETGQQSLKELASSYAPLLGFSISVVESALEIIRSQAVKRGEGNSTYKQTCVATLELNLPKEFREDAKKKNYIETKLDITVQELMNKIFEKYGLKYIKLILNGKTLNPDMRLDEQNVKHNGKMMVLKVSEPERQRLMKEEEEKKRSQDESVKRTKKGFQILSERDGSDDPETTPFLEIADQKGNPLKIPANEKKALILAMGFHEKGRALMKRKEYDAALCHFLQADEQFSKCGSTLLTTVDNYAVLQLDIVWCYRALEALSCLDDGKQRLQKAEDCFLKCYGEQHERLRQIKGNTGREEVLFLRLYLLQSLLSYLDGNEKQAAEILKKVEDLYQRLCLDPNKMTQLMSLSFTEQEARLGLRACQGNVDEAAILIIQRRTEKEAMKRSESEKRRRRLEAIDTLVQLGYSKKDAGKALSQTGGDVDKAFVILLDNVRPSMATNNNPDSADSDPDRENKILQLIYIGFERDIAETALRLTRGNVQLASQMIMDHQGTLPPELLSPSPPSSLSEEPSTSSESAGSGGGTEEDPMDVDLVNEVLEDIPRHEEDYLDLTLEEESEVIAQIKSYLENYTPSS</sequence>
<dbReference type="EMBL" id="JAFJMO010000004">
    <property type="protein sequence ID" value="KAJ8279558.1"/>
    <property type="molecule type" value="Genomic_DNA"/>
</dbReference>
<comment type="caution">
    <text evidence="3">The sequence shown here is derived from an EMBL/GenBank/DDBJ whole genome shotgun (WGS) entry which is preliminary data.</text>
</comment>
<feature type="domain" description="UBA" evidence="2">
    <location>
        <begin position="554"/>
        <end position="595"/>
    </location>
</feature>
<organism evidence="3 4">
    <name type="scientific">Conger conger</name>
    <name type="common">Conger eel</name>
    <name type="synonym">Muraena conger</name>
    <dbReference type="NCBI Taxonomy" id="82655"/>
    <lineage>
        <taxon>Eukaryota</taxon>
        <taxon>Metazoa</taxon>
        <taxon>Chordata</taxon>
        <taxon>Craniata</taxon>
        <taxon>Vertebrata</taxon>
        <taxon>Euteleostomi</taxon>
        <taxon>Actinopterygii</taxon>
        <taxon>Neopterygii</taxon>
        <taxon>Teleostei</taxon>
        <taxon>Anguilliformes</taxon>
        <taxon>Congridae</taxon>
        <taxon>Conger</taxon>
    </lineage>
</organism>
<dbReference type="SUPFAM" id="SSF54236">
    <property type="entry name" value="Ubiquitin-like"/>
    <property type="match status" value="1"/>
</dbReference>
<feature type="region of interest" description="Disordered" evidence="1">
    <location>
        <begin position="236"/>
        <end position="275"/>
    </location>
</feature>
<evidence type="ECO:0000313" key="3">
    <source>
        <dbReference type="EMBL" id="KAJ8279558.1"/>
    </source>
</evidence>
<dbReference type="PROSITE" id="PS50030">
    <property type="entry name" value="UBA"/>
    <property type="match status" value="3"/>
</dbReference>
<name>A0A9Q1I432_CONCO</name>
<feature type="compositionally biased region" description="Low complexity" evidence="1">
    <location>
        <begin position="597"/>
        <end position="623"/>
    </location>
</feature>
<dbReference type="PANTHER" id="PTHR12948">
    <property type="entry name" value="NEDD8 ULTIMATE BUSTER-1 BS4 PROTEIN"/>
    <property type="match status" value="1"/>
</dbReference>
<dbReference type="Gene3D" id="1.10.8.10">
    <property type="entry name" value="DNA helicase RuvA subunit, C-terminal domain"/>
    <property type="match status" value="3"/>
</dbReference>
<dbReference type="SUPFAM" id="SSF46934">
    <property type="entry name" value="UBA-like"/>
    <property type="match status" value="3"/>
</dbReference>
<dbReference type="AlphaFoldDB" id="A0A9Q1I432"/>
<evidence type="ECO:0000313" key="4">
    <source>
        <dbReference type="Proteomes" id="UP001152803"/>
    </source>
</evidence>
<feature type="region of interest" description="Disordered" evidence="1">
    <location>
        <begin position="597"/>
        <end position="646"/>
    </location>
</feature>
<feature type="compositionally biased region" description="Basic and acidic residues" evidence="1">
    <location>
        <begin position="236"/>
        <end position="256"/>
    </location>
</feature>
<dbReference type="CDD" id="cd17062">
    <property type="entry name" value="Ubl_NUB1"/>
    <property type="match status" value="1"/>
</dbReference>
<dbReference type="InterPro" id="IPR039749">
    <property type="entry name" value="NUB1"/>
</dbReference>
<keyword evidence="4" id="KW-1185">Reference proteome</keyword>
<dbReference type="PANTHER" id="PTHR12948:SF3">
    <property type="entry name" value="NEDD8 ULTIMATE BUSTER 1"/>
    <property type="match status" value="1"/>
</dbReference>
<protein>
    <recommendedName>
        <fullName evidence="2">UBA domain-containing protein</fullName>
    </recommendedName>
</protein>
<dbReference type="InterPro" id="IPR015940">
    <property type="entry name" value="UBA"/>
</dbReference>
<dbReference type="Pfam" id="PF00627">
    <property type="entry name" value="UBA"/>
    <property type="match status" value="1"/>
</dbReference>
<dbReference type="InterPro" id="IPR009060">
    <property type="entry name" value="UBA-like_sf"/>
</dbReference>
<proteinExistence type="predicted"/>
<dbReference type="GO" id="GO:2000058">
    <property type="term" value="P:regulation of ubiquitin-dependent protein catabolic process"/>
    <property type="evidence" value="ECO:0007669"/>
    <property type="project" value="TreeGrafter"/>
</dbReference>
<dbReference type="Gene3D" id="3.10.20.90">
    <property type="entry name" value="Phosphatidylinositol 3-kinase Catalytic Subunit, Chain A, domain 1"/>
    <property type="match status" value="1"/>
</dbReference>
<dbReference type="CDD" id="cd14291">
    <property type="entry name" value="UBA1_NUB1_like"/>
    <property type="match status" value="1"/>
</dbReference>
<dbReference type="SMART" id="SM00165">
    <property type="entry name" value="UBA"/>
    <property type="match status" value="3"/>
</dbReference>
<dbReference type="InterPro" id="IPR029071">
    <property type="entry name" value="Ubiquitin-like_domsf"/>
</dbReference>
<gene>
    <name evidence="3" type="ORF">COCON_G00066240</name>
</gene>
<dbReference type="InterPro" id="IPR041207">
    <property type="entry name" value="NUB1_ubiquitin-like_dom"/>
</dbReference>
<dbReference type="Pfam" id="PF18037">
    <property type="entry name" value="Ubiquitin_5"/>
    <property type="match status" value="1"/>
</dbReference>
<evidence type="ECO:0000259" key="2">
    <source>
        <dbReference type="PROSITE" id="PS50030"/>
    </source>
</evidence>
<dbReference type="OrthoDB" id="434245at2759"/>
<feature type="domain" description="UBA" evidence="2">
    <location>
        <begin position="491"/>
        <end position="537"/>
    </location>
</feature>
<reference evidence="3" key="1">
    <citation type="journal article" date="2023" name="Science">
        <title>Genome structures resolve the early diversification of teleost fishes.</title>
        <authorList>
            <person name="Parey E."/>
            <person name="Louis A."/>
            <person name="Montfort J."/>
            <person name="Bouchez O."/>
            <person name="Roques C."/>
            <person name="Iampietro C."/>
            <person name="Lluch J."/>
            <person name="Castinel A."/>
            <person name="Donnadieu C."/>
            <person name="Desvignes T."/>
            <person name="Floi Bucao C."/>
            <person name="Jouanno E."/>
            <person name="Wen M."/>
            <person name="Mejri S."/>
            <person name="Dirks R."/>
            <person name="Jansen H."/>
            <person name="Henkel C."/>
            <person name="Chen W.J."/>
            <person name="Zahm M."/>
            <person name="Cabau C."/>
            <person name="Klopp C."/>
            <person name="Thompson A.W."/>
            <person name="Robinson-Rechavi M."/>
            <person name="Braasch I."/>
            <person name="Lecointre G."/>
            <person name="Bobe J."/>
            <person name="Postlethwait J.H."/>
            <person name="Berthelot C."/>
            <person name="Roest Crollius H."/>
            <person name="Guiguen Y."/>
        </authorList>
    </citation>
    <scope>NUCLEOTIDE SEQUENCE</scope>
    <source>
        <strain evidence="3">Concon-B</strain>
    </source>
</reference>
<accession>A0A9Q1I432</accession>
<feature type="domain" description="UBA" evidence="2">
    <location>
        <begin position="441"/>
        <end position="481"/>
    </location>
</feature>